<evidence type="ECO:0000256" key="3">
    <source>
        <dbReference type="ARBA" id="ARBA00023002"/>
    </source>
</evidence>
<accession>A0A160FT89</accession>
<dbReference type="STRING" id="1804984.AYM40_26670"/>
<evidence type="ECO:0000259" key="5">
    <source>
        <dbReference type="Pfam" id="PF00296"/>
    </source>
</evidence>
<dbReference type="OrthoDB" id="7055978at2"/>
<protein>
    <submittedName>
        <fullName evidence="6">Luciferase</fullName>
    </submittedName>
</protein>
<evidence type="ECO:0000256" key="1">
    <source>
        <dbReference type="ARBA" id="ARBA00010426"/>
    </source>
</evidence>
<feature type="domain" description="Luciferase-like" evidence="5">
    <location>
        <begin position="1"/>
        <end position="321"/>
    </location>
</feature>
<proteinExistence type="inferred from homology"/>
<keyword evidence="7" id="KW-1185">Reference proteome</keyword>
<dbReference type="Proteomes" id="UP000076852">
    <property type="component" value="Chromosome 2"/>
</dbReference>
<comment type="similarity">
    <text evidence="1">Belongs to the bacterial luciferase oxidoreductase family.</text>
</comment>
<evidence type="ECO:0000313" key="6">
    <source>
        <dbReference type="EMBL" id="ANB75888.1"/>
    </source>
</evidence>
<keyword evidence="2" id="KW-0285">Flavoprotein</keyword>
<dbReference type="PANTHER" id="PTHR30137">
    <property type="entry name" value="LUCIFERASE-LIKE MONOOXYGENASE"/>
    <property type="match status" value="1"/>
</dbReference>
<organism evidence="6 7">
    <name type="scientific">Paraburkholderia phytofirmans OLGA172</name>
    <dbReference type="NCBI Taxonomy" id="1417228"/>
    <lineage>
        <taxon>Bacteria</taxon>
        <taxon>Pseudomonadati</taxon>
        <taxon>Pseudomonadota</taxon>
        <taxon>Betaproteobacteria</taxon>
        <taxon>Burkholderiales</taxon>
        <taxon>Burkholderiaceae</taxon>
        <taxon>Paraburkholderia</taxon>
    </lineage>
</organism>
<dbReference type="CDD" id="cd01097">
    <property type="entry name" value="Tetrahydromethanopterin_reductase"/>
    <property type="match status" value="1"/>
</dbReference>
<dbReference type="PANTHER" id="PTHR30137:SF16">
    <property type="entry name" value="BLL0895 PROTEIN"/>
    <property type="match status" value="1"/>
</dbReference>
<evidence type="ECO:0000256" key="4">
    <source>
        <dbReference type="ARBA" id="ARBA00023033"/>
    </source>
</evidence>
<dbReference type="AlphaFoldDB" id="A0A160FT89"/>
<name>A0A160FT89_9BURK</name>
<keyword evidence="3" id="KW-0560">Oxidoreductase</keyword>
<dbReference type="Gene3D" id="3.20.20.30">
    <property type="entry name" value="Luciferase-like domain"/>
    <property type="match status" value="1"/>
</dbReference>
<keyword evidence="4" id="KW-0503">Monooxygenase</keyword>
<sequence>MKLGMFQMPLHPPGRLLQETLKENGDKVIYADELGFTEVWVGEHFSATTEPISAPMMYMASLLNRTRQIKFATGVVSLPNHHPAIVAAEAAQFDHLSDGRFIFGIGPSGLASDHELFANTDAAMRGERLMESIEIIQKIWAQDPPYDIKGKHWHIKLNENVVPAMGIGFMPKPLQEPHPPIAMSAMSPFSSSMKTAGEKGWIGVSANFCAEYIVGSHWKKYVEGCESAGRKASGDDWRVARNVVVAETDEQALEWVMDPKGGNYYYFGYLIEVMRRANYTVILKENPDDSDETLTVANLTKNQVIYGSSKTVTEKLAAFREKVGPFGTLLLASMDASGRNRHREWETMRRLSHDVAPALAKMK</sequence>
<dbReference type="GO" id="GO:0016705">
    <property type="term" value="F:oxidoreductase activity, acting on paired donors, with incorporation or reduction of molecular oxygen"/>
    <property type="evidence" value="ECO:0007669"/>
    <property type="project" value="InterPro"/>
</dbReference>
<dbReference type="GO" id="GO:0005829">
    <property type="term" value="C:cytosol"/>
    <property type="evidence" value="ECO:0007669"/>
    <property type="project" value="TreeGrafter"/>
</dbReference>
<evidence type="ECO:0000313" key="7">
    <source>
        <dbReference type="Proteomes" id="UP000076852"/>
    </source>
</evidence>
<dbReference type="RefSeq" id="WP_063499152.1">
    <property type="nucleotide sequence ID" value="NZ_CP014579.1"/>
</dbReference>
<dbReference type="KEGG" id="buz:AYM40_26670"/>
<dbReference type="GO" id="GO:0004497">
    <property type="term" value="F:monooxygenase activity"/>
    <property type="evidence" value="ECO:0007669"/>
    <property type="project" value="UniProtKB-KW"/>
</dbReference>
<evidence type="ECO:0000256" key="2">
    <source>
        <dbReference type="ARBA" id="ARBA00022630"/>
    </source>
</evidence>
<dbReference type="InterPro" id="IPR036661">
    <property type="entry name" value="Luciferase-like_sf"/>
</dbReference>
<reference evidence="6 7" key="1">
    <citation type="journal article" date="2016" name="Gene">
        <title>PacBio SMRT assembly of a complex multi-replicon genome reveals chlorocatechol degradative operon in a region of genome plasticity.</title>
        <authorList>
            <person name="Ricker N."/>
            <person name="Shen S.Y."/>
            <person name="Goordial J."/>
            <person name="Jin S."/>
            <person name="Fulthorpe R.R."/>
        </authorList>
    </citation>
    <scope>NUCLEOTIDE SEQUENCE [LARGE SCALE GENOMIC DNA]</scope>
    <source>
        <strain evidence="6 7">OLGA172</strain>
    </source>
</reference>
<dbReference type="Pfam" id="PF00296">
    <property type="entry name" value="Bac_luciferase"/>
    <property type="match status" value="1"/>
</dbReference>
<gene>
    <name evidence="6" type="ORF">AYM40_26670</name>
</gene>
<dbReference type="InterPro" id="IPR011251">
    <property type="entry name" value="Luciferase-like_dom"/>
</dbReference>
<dbReference type="InterPro" id="IPR050766">
    <property type="entry name" value="Bact_Lucif_Oxidored"/>
</dbReference>
<dbReference type="SUPFAM" id="SSF51679">
    <property type="entry name" value="Bacterial luciferase-like"/>
    <property type="match status" value="1"/>
</dbReference>
<dbReference type="EMBL" id="CP014579">
    <property type="protein sequence ID" value="ANB75888.1"/>
    <property type="molecule type" value="Genomic_DNA"/>
</dbReference>